<dbReference type="Gene3D" id="3.90.1530.10">
    <property type="entry name" value="Conserved hypothetical protein from pyrococcus furiosus pfu- 392566-001, ParB domain"/>
    <property type="match status" value="1"/>
</dbReference>
<protein>
    <submittedName>
        <fullName evidence="2">DUF4417 domain-containing protein</fullName>
    </submittedName>
</protein>
<evidence type="ECO:0000259" key="1">
    <source>
        <dbReference type="SMART" id="SM00470"/>
    </source>
</evidence>
<dbReference type="InterPro" id="IPR025530">
    <property type="entry name" value="DUF4417"/>
</dbReference>
<dbReference type="SMART" id="SM00470">
    <property type="entry name" value="ParB"/>
    <property type="match status" value="1"/>
</dbReference>
<organism evidence="2 3">
    <name type="scientific">Odoribacter splanchnicus</name>
    <dbReference type="NCBI Taxonomy" id="28118"/>
    <lineage>
        <taxon>Bacteria</taxon>
        <taxon>Pseudomonadati</taxon>
        <taxon>Bacteroidota</taxon>
        <taxon>Bacteroidia</taxon>
        <taxon>Bacteroidales</taxon>
        <taxon>Odoribacteraceae</taxon>
        <taxon>Odoribacter</taxon>
    </lineage>
</organism>
<feature type="domain" description="ParB-like N-terminal" evidence="1">
    <location>
        <begin position="13"/>
        <end position="108"/>
    </location>
</feature>
<dbReference type="RefSeq" id="WP_118108138.1">
    <property type="nucleotide sequence ID" value="NZ_QRYW01000021.1"/>
</dbReference>
<reference evidence="2 3" key="1">
    <citation type="submission" date="2018-08" db="EMBL/GenBank/DDBJ databases">
        <title>A genome reference for cultivated species of the human gut microbiota.</title>
        <authorList>
            <person name="Zou Y."/>
            <person name="Xue W."/>
            <person name="Luo G."/>
        </authorList>
    </citation>
    <scope>NUCLEOTIDE SEQUENCE [LARGE SCALE GENOMIC DNA]</scope>
    <source>
        <strain evidence="2 3">AF14-6AC</strain>
    </source>
</reference>
<dbReference type="SUPFAM" id="SSF110849">
    <property type="entry name" value="ParB/Sulfiredoxin"/>
    <property type="match status" value="1"/>
</dbReference>
<evidence type="ECO:0000313" key="3">
    <source>
        <dbReference type="Proteomes" id="UP000283426"/>
    </source>
</evidence>
<comment type="caution">
    <text evidence="2">The sequence shown here is derived from an EMBL/GenBank/DDBJ whole genome shotgun (WGS) entry which is preliminary data.</text>
</comment>
<dbReference type="AlphaFoldDB" id="A0A412WEY3"/>
<dbReference type="InterPro" id="IPR036086">
    <property type="entry name" value="ParB/Sulfiredoxin_sf"/>
</dbReference>
<dbReference type="Proteomes" id="UP000283426">
    <property type="component" value="Unassembled WGS sequence"/>
</dbReference>
<name>A0A412WEY3_9BACT</name>
<proteinExistence type="predicted"/>
<accession>A0A412WEY3</accession>
<dbReference type="InterPro" id="IPR003115">
    <property type="entry name" value="ParB_N"/>
</dbReference>
<sequence length="370" mass="42977">MKQKVIHDKVDISLVLPNEGQINDIPQNPRRIDKEKFKELCKSIKALPELTEAREIIVYPLNGNYIALGGNMRLNAYSELGWEKVPVCILPEDMPTKKLREIVIQDNNSFGETDWDMIANEWDMEELDDWGFDVWQEPKKKSKDPKKDEEEEDENADYYAMMLGDRIYDSNNEFDIPNLKIDGQPKSGLLLPFSGWGSDKRAKKGISTYHFYVEDYRFEAIWKNPNEVLNSGCTDLVEPNLSLFDTTPIAYGLQQIYKKRWIARYWQECGANIYADLNVSRKFQKYNRLGIPDGYNAFFVRGYADREEYLKEEIQIAREISGKDIPNIMVYGGGDKIKELCILNNVIYVEQFMANRVNKGGKNGENKRWG</sequence>
<dbReference type="Pfam" id="PF14386">
    <property type="entry name" value="DUF4417"/>
    <property type="match status" value="1"/>
</dbReference>
<evidence type="ECO:0000313" key="2">
    <source>
        <dbReference type="EMBL" id="RGV25766.1"/>
    </source>
</evidence>
<gene>
    <name evidence="2" type="ORF">DWW24_10935</name>
</gene>
<dbReference type="Pfam" id="PF02195">
    <property type="entry name" value="ParB_N"/>
    <property type="match status" value="1"/>
</dbReference>
<dbReference type="EMBL" id="QRYW01000021">
    <property type="protein sequence ID" value="RGV25766.1"/>
    <property type="molecule type" value="Genomic_DNA"/>
</dbReference>